<dbReference type="SUPFAM" id="SSF50978">
    <property type="entry name" value="WD40 repeat-like"/>
    <property type="match status" value="1"/>
</dbReference>
<sequence>MLFELDVPPLCLKSNDDGSRLVVGCVDGTIRYYDTTCSEEEFVEIWKFKTKSSIRAVDLDDKRQRVYAVTKNKALCVFDLETGKR</sequence>
<dbReference type="InterPro" id="IPR015943">
    <property type="entry name" value="WD40/YVTN_repeat-like_dom_sf"/>
</dbReference>
<name>A0A8R1IK76_CAEJA</name>
<keyword evidence="2" id="KW-1185">Reference proteome</keyword>
<dbReference type="Proteomes" id="UP000005237">
    <property type="component" value="Unassembled WGS sequence"/>
</dbReference>
<organism evidence="1 2">
    <name type="scientific">Caenorhabditis japonica</name>
    <dbReference type="NCBI Taxonomy" id="281687"/>
    <lineage>
        <taxon>Eukaryota</taxon>
        <taxon>Metazoa</taxon>
        <taxon>Ecdysozoa</taxon>
        <taxon>Nematoda</taxon>
        <taxon>Chromadorea</taxon>
        <taxon>Rhabditida</taxon>
        <taxon>Rhabditina</taxon>
        <taxon>Rhabditomorpha</taxon>
        <taxon>Rhabditoidea</taxon>
        <taxon>Rhabditidae</taxon>
        <taxon>Peloderinae</taxon>
        <taxon>Caenorhabditis</taxon>
    </lineage>
</organism>
<evidence type="ECO:0000313" key="1">
    <source>
        <dbReference type="EnsemblMetazoa" id="CJA35560.1"/>
    </source>
</evidence>
<evidence type="ECO:0000313" key="2">
    <source>
        <dbReference type="Proteomes" id="UP000005237"/>
    </source>
</evidence>
<dbReference type="EnsemblMetazoa" id="CJA35560.1">
    <property type="protein sequence ID" value="CJA35560.1"/>
    <property type="gene ID" value="WBGene00211407"/>
</dbReference>
<reference evidence="2" key="1">
    <citation type="submission" date="2010-08" db="EMBL/GenBank/DDBJ databases">
        <authorList>
            <consortium name="Caenorhabditis japonica Sequencing Consortium"/>
            <person name="Wilson R.K."/>
        </authorList>
    </citation>
    <scope>NUCLEOTIDE SEQUENCE [LARGE SCALE GENOMIC DNA]</scope>
    <source>
        <strain evidence="2">DF5081</strain>
    </source>
</reference>
<dbReference type="Gene3D" id="2.130.10.10">
    <property type="entry name" value="YVTN repeat-like/Quinoprotein amine dehydrogenase"/>
    <property type="match status" value="1"/>
</dbReference>
<protein>
    <submittedName>
        <fullName evidence="1">Uncharacterized protein</fullName>
    </submittedName>
</protein>
<dbReference type="InterPro" id="IPR036322">
    <property type="entry name" value="WD40_repeat_dom_sf"/>
</dbReference>
<proteinExistence type="predicted"/>
<accession>A0A8R1IK76</accession>
<reference evidence="1" key="2">
    <citation type="submission" date="2022-06" db="UniProtKB">
        <authorList>
            <consortium name="EnsemblMetazoa"/>
        </authorList>
    </citation>
    <scope>IDENTIFICATION</scope>
    <source>
        <strain evidence="1">DF5081</strain>
    </source>
</reference>
<dbReference type="AlphaFoldDB" id="A0A8R1IK76"/>